<accession>A0A8I1HRG9</accession>
<dbReference type="InterPro" id="IPR029058">
    <property type="entry name" value="AB_hydrolase_fold"/>
</dbReference>
<evidence type="ECO:0000313" key="4">
    <source>
        <dbReference type="Proteomes" id="UP000603369"/>
    </source>
</evidence>
<organism evidence="3 4">
    <name type="scientific">Corynebacterium tuberculostearicum</name>
    <dbReference type="NCBI Taxonomy" id="38304"/>
    <lineage>
        <taxon>Bacteria</taxon>
        <taxon>Bacillati</taxon>
        <taxon>Actinomycetota</taxon>
        <taxon>Actinomycetes</taxon>
        <taxon>Mycobacteriales</taxon>
        <taxon>Corynebacteriaceae</taxon>
        <taxon>Corynebacterium</taxon>
    </lineage>
</organism>
<evidence type="ECO:0000259" key="2">
    <source>
        <dbReference type="Pfam" id="PF07859"/>
    </source>
</evidence>
<dbReference type="EMBL" id="JAEHFL010000012">
    <property type="protein sequence ID" value="MBK3428531.1"/>
    <property type="molecule type" value="Genomic_DNA"/>
</dbReference>
<dbReference type="AlphaFoldDB" id="A0A8I1HRG9"/>
<comment type="caution">
    <text evidence="3">The sequence shown here is derived from an EMBL/GenBank/DDBJ whole genome shotgun (WGS) entry which is preliminary data.</text>
</comment>
<dbReference type="RefSeq" id="WP_200436040.1">
    <property type="nucleotide sequence ID" value="NZ_JAEHFL010000012.1"/>
</dbReference>
<evidence type="ECO:0000313" key="3">
    <source>
        <dbReference type="EMBL" id="MBK3428531.1"/>
    </source>
</evidence>
<dbReference type="Gene3D" id="3.40.50.1820">
    <property type="entry name" value="alpha/beta hydrolase"/>
    <property type="match status" value="1"/>
</dbReference>
<dbReference type="Pfam" id="PF07859">
    <property type="entry name" value="Abhydrolase_3"/>
    <property type="match status" value="1"/>
</dbReference>
<gene>
    <name evidence="3" type="ORF">JDP02_08415</name>
</gene>
<dbReference type="InterPro" id="IPR013094">
    <property type="entry name" value="AB_hydrolase_3"/>
</dbReference>
<dbReference type="Proteomes" id="UP000603369">
    <property type="component" value="Unassembled WGS sequence"/>
</dbReference>
<dbReference type="SUPFAM" id="SSF53474">
    <property type="entry name" value="alpha/beta-Hydrolases"/>
    <property type="match status" value="1"/>
</dbReference>
<dbReference type="GO" id="GO:0016787">
    <property type="term" value="F:hydrolase activity"/>
    <property type="evidence" value="ECO:0007669"/>
    <property type="project" value="UniProtKB-KW"/>
</dbReference>
<keyword evidence="3" id="KW-0378">Hydrolase</keyword>
<sequence>MTNADANQDPHRPLEPGQEWHIGGQDRQMGEKEQLEQLVAYIDAHYDTPDFRPPWAGGGSPEADQYCALLPDRITHAAMMVLGTAVDHALPGTAYTEGISVEESEVGAIFRPSTPTGRWAVSLHSGGWWRGSGQALEMQWRPEVAAAAQLSGTTIIDVDYPLAPEHTVAEMVTAVQQAIDYARAQGASNVTTWGYSSGGALAALAPADALLLTFPDFGALAHLPEDLRAGYDIPADLSELGPHTFVQTATEDEIAARVSVPGAAARDYVSTHRVSTPAVARQRVRDAAAFLADELEK</sequence>
<name>A0A8I1HRG9_9CORY</name>
<reference evidence="3 4" key="1">
    <citation type="submission" date="2020-12" db="EMBL/GenBank/DDBJ databases">
        <title>Draft genome sequence of the commensal strain Corynebacterium tuberculostearicum MFP09/CIP 102622 isolated from human skin.</title>
        <authorList>
            <person name="Boukerb A.M."/>
            <person name="Janvier X."/>
            <person name="Feuilloley M.G.J."/>
            <person name="Groboillot A."/>
        </authorList>
    </citation>
    <scope>NUCLEOTIDE SEQUENCE [LARGE SCALE GENOMIC DNA]</scope>
    <source>
        <strain evidence="3 4">CIP 102622</strain>
    </source>
</reference>
<proteinExistence type="predicted"/>
<keyword evidence="4" id="KW-1185">Reference proteome</keyword>
<feature type="region of interest" description="Disordered" evidence="1">
    <location>
        <begin position="1"/>
        <end position="22"/>
    </location>
</feature>
<feature type="domain" description="Alpha/beta hydrolase fold-3" evidence="2">
    <location>
        <begin position="121"/>
        <end position="204"/>
    </location>
</feature>
<evidence type="ECO:0000256" key="1">
    <source>
        <dbReference type="SAM" id="MobiDB-lite"/>
    </source>
</evidence>
<protein>
    <submittedName>
        <fullName evidence="3">Alpha/beta hydrolase fold domain-containing protein</fullName>
    </submittedName>
</protein>